<reference evidence="1" key="1">
    <citation type="submission" date="2014-09" db="EMBL/GenBank/DDBJ databases">
        <authorList>
            <person name="Magalhaes I.L.F."/>
            <person name="Oliveira U."/>
            <person name="Santos F.R."/>
            <person name="Vidigal T.H.D.A."/>
            <person name="Brescovit A.D."/>
            <person name="Santos A.J."/>
        </authorList>
    </citation>
    <scope>NUCLEOTIDE SEQUENCE</scope>
    <source>
        <tissue evidence="1">Shoot tissue taken approximately 20 cm above the soil surface</tissue>
    </source>
</reference>
<dbReference type="AlphaFoldDB" id="A0A0A9DPN5"/>
<reference evidence="1" key="2">
    <citation type="journal article" date="2015" name="Data Brief">
        <title>Shoot transcriptome of the giant reed, Arundo donax.</title>
        <authorList>
            <person name="Barrero R.A."/>
            <person name="Guerrero F.D."/>
            <person name="Moolhuijzen P."/>
            <person name="Goolsby J.A."/>
            <person name="Tidwell J."/>
            <person name="Bellgard S.E."/>
            <person name="Bellgard M.I."/>
        </authorList>
    </citation>
    <scope>NUCLEOTIDE SEQUENCE</scope>
    <source>
        <tissue evidence="1">Shoot tissue taken approximately 20 cm above the soil surface</tissue>
    </source>
</reference>
<proteinExistence type="predicted"/>
<dbReference type="EMBL" id="GBRH01212153">
    <property type="protein sequence ID" value="JAD85742.1"/>
    <property type="molecule type" value="Transcribed_RNA"/>
</dbReference>
<accession>A0A0A9DPN5</accession>
<organism evidence="1">
    <name type="scientific">Arundo donax</name>
    <name type="common">Giant reed</name>
    <name type="synonym">Donax arundinaceus</name>
    <dbReference type="NCBI Taxonomy" id="35708"/>
    <lineage>
        <taxon>Eukaryota</taxon>
        <taxon>Viridiplantae</taxon>
        <taxon>Streptophyta</taxon>
        <taxon>Embryophyta</taxon>
        <taxon>Tracheophyta</taxon>
        <taxon>Spermatophyta</taxon>
        <taxon>Magnoliopsida</taxon>
        <taxon>Liliopsida</taxon>
        <taxon>Poales</taxon>
        <taxon>Poaceae</taxon>
        <taxon>PACMAD clade</taxon>
        <taxon>Arundinoideae</taxon>
        <taxon>Arundineae</taxon>
        <taxon>Arundo</taxon>
    </lineage>
</organism>
<evidence type="ECO:0000313" key="1">
    <source>
        <dbReference type="EMBL" id="JAD85742.1"/>
    </source>
</evidence>
<protein>
    <submittedName>
        <fullName evidence="1">Uncharacterized protein</fullName>
    </submittedName>
</protein>
<name>A0A0A9DPN5_ARUDO</name>
<sequence>MWSMRSGRFWQLSHSLTTPPSVDICSIRRTIRSKIQHWALEYLKLWKSRIILEVFQALAAVETGDGDWGAVKLGVDVAAGCWIMDPGAWSGHG</sequence>